<dbReference type="InterPro" id="IPR001867">
    <property type="entry name" value="OmpR/PhoB-type_DNA-bd"/>
</dbReference>
<dbReference type="Gene3D" id="3.40.50.300">
    <property type="entry name" value="P-loop containing nucleotide triphosphate hydrolases"/>
    <property type="match status" value="1"/>
</dbReference>
<dbReference type="Pfam" id="PF05729">
    <property type="entry name" value="NACHT"/>
    <property type="match status" value="1"/>
</dbReference>
<evidence type="ECO:0000313" key="7">
    <source>
        <dbReference type="EMBL" id="GIH00302.1"/>
    </source>
</evidence>
<keyword evidence="3" id="KW-0238">DNA-binding</keyword>
<dbReference type="InterPro" id="IPR011990">
    <property type="entry name" value="TPR-like_helical_dom_sf"/>
</dbReference>
<evidence type="ECO:0000259" key="6">
    <source>
        <dbReference type="SMART" id="SM01043"/>
    </source>
</evidence>
<keyword evidence="4" id="KW-0804">Transcription</keyword>
<feature type="domain" description="Bacterial transcriptional activator" evidence="6">
    <location>
        <begin position="100"/>
        <end position="244"/>
    </location>
</feature>
<dbReference type="PRINTS" id="PR00364">
    <property type="entry name" value="DISEASERSIST"/>
</dbReference>
<comment type="caution">
    <text evidence="7">The sequence shown here is derived from an EMBL/GenBank/DDBJ whole genome shotgun (WGS) entry which is preliminary data.</text>
</comment>
<dbReference type="SUPFAM" id="SSF46894">
    <property type="entry name" value="C-terminal effector domain of the bipartite response regulators"/>
    <property type="match status" value="1"/>
</dbReference>
<evidence type="ECO:0000256" key="3">
    <source>
        <dbReference type="ARBA" id="ARBA00023125"/>
    </source>
</evidence>
<dbReference type="PANTHER" id="PTHR35807:SF1">
    <property type="entry name" value="TRANSCRIPTIONAL REGULATOR REDD"/>
    <property type="match status" value="1"/>
</dbReference>
<name>A0ABQ4F0A3_9ACTN</name>
<evidence type="ECO:0000313" key="8">
    <source>
        <dbReference type="Proteomes" id="UP000621500"/>
    </source>
</evidence>
<evidence type="ECO:0000256" key="4">
    <source>
        <dbReference type="ARBA" id="ARBA00023163"/>
    </source>
</evidence>
<dbReference type="CDD" id="cd15831">
    <property type="entry name" value="BTAD"/>
    <property type="match status" value="1"/>
</dbReference>
<dbReference type="Pfam" id="PF03704">
    <property type="entry name" value="BTAD"/>
    <property type="match status" value="1"/>
</dbReference>
<dbReference type="SMART" id="SM00862">
    <property type="entry name" value="Trans_reg_C"/>
    <property type="match status" value="1"/>
</dbReference>
<organism evidence="7 8">
    <name type="scientific">Plantactinospora mayteni</name>
    <dbReference type="NCBI Taxonomy" id="566021"/>
    <lineage>
        <taxon>Bacteria</taxon>
        <taxon>Bacillati</taxon>
        <taxon>Actinomycetota</taxon>
        <taxon>Actinomycetes</taxon>
        <taxon>Micromonosporales</taxon>
        <taxon>Micromonosporaceae</taxon>
        <taxon>Plantactinospora</taxon>
    </lineage>
</organism>
<reference evidence="7 8" key="1">
    <citation type="submission" date="2021-01" db="EMBL/GenBank/DDBJ databases">
        <title>Whole genome shotgun sequence of Plantactinospora mayteni NBRC 109088.</title>
        <authorList>
            <person name="Komaki H."/>
            <person name="Tamura T."/>
        </authorList>
    </citation>
    <scope>NUCLEOTIDE SEQUENCE [LARGE SCALE GENOMIC DNA]</scope>
    <source>
        <strain evidence="7 8">NBRC 109088</strain>
    </source>
</reference>
<dbReference type="PANTHER" id="PTHR35807">
    <property type="entry name" value="TRANSCRIPTIONAL REGULATOR REDD-RELATED"/>
    <property type="match status" value="1"/>
</dbReference>
<proteinExistence type="inferred from homology"/>
<dbReference type="SMART" id="SM01043">
    <property type="entry name" value="BTAD"/>
    <property type="match status" value="1"/>
</dbReference>
<keyword evidence="8" id="KW-1185">Reference proteome</keyword>
<dbReference type="SUPFAM" id="SSF48452">
    <property type="entry name" value="TPR-like"/>
    <property type="match status" value="1"/>
</dbReference>
<keyword evidence="2" id="KW-0805">Transcription regulation</keyword>
<evidence type="ECO:0000256" key="1">
    <source>
        <dbReference type="ARBA" id="ARBA00005820"/>
    </source>
</evidence>
<dbReference type="InterPro" id="IPR027417">
    <property type="entry name" value="P-loop_NTPase"/>
</dbReference>
<dbReference type="Gene3D" id="1.25.40.10">
    <property type="entry name" value="Tetratricopeptide repeat domain"/>
    <property type="match status" value="1"/>
</dbReference>
<dbReference type="Proteomes" id="UP000621500">
    <property type="component" value="Unassembled WGS sequence"/>
</dbReference>
<feature type="domain" description="OmpR/PhoB-type" evidence="5">
    <location>
        <begin position="18"/>
        <end position="93"/>
    </location>
</feature>
<sequence length="590" mass="62909">MVLFHVLGPLEVHCATGTRSIGAGKRAALLAILLTKPNVWLTTDELIATIWPEQAVPTSAEANLKTYVWTLRRGLPDHNGGPRIESRPGGYRIRIGRGELDVDRVGELAEQARLASAGGDPGTAAARLEQALRMWRGRPFAELDGAAATEVLTNLDDLRLGLAERLAEAQLAAGHGQDALITLRAITVDAPLREAAWAQLIRVLHVTGRRAEALAAYRQAREFLSAELGVEPGTALTEAHRLALGDSHRTALGGTPVGSVRRELPRDVPLAGRRAELAAVRRAAHDAVPVVLVEGMAGVGKTALVVHAAHQLAADHPDGQFFVRLGDAGHPGTSGAAAALDRLLRGVGVPDSEIPRDLDERSALWRSELARRRVLLVLDDVPDPDALAPLLPAAPGCLALVTTRNRGWHPGGATRIRLAPLGAEDSAALFRSALGGRGADADQRTLLAVGQRCGGLPAALRDAAARLQCRPHWTPRRLVEELDDDPCRVLSDAVRRSMVDSGRRLAGRELAAWYALGDLPGEFGPPAAARALGVTVGAARLALETLVDQGLLDVASADRYRSHVLVRHLARCTAPAGRPLREHHRDRRVA</sequence>
<dbReference type="InterPro" id="IPR016032">
    <property type="entry name" value="Sig_transdc_resp-reg_C-effctor"/>
</dbReference>
<dbReference type="EMBL" id="BONX01000052">
    <property type="protein sequence ID" value="GIH00302.1"/>
    <property type="molecule type" value="Genomic_DNA"/>
</dbReference>
<dbReference type="InterPro" id="IPR051677">
    <property type="entry name" value="AfsR-DnrI-RedD_regulator"/>
</dbReference>
<dbReference type="Pfam" id="PF00486">
    <property type="entry name" value="Trans_reg_C"/>
    <property type="match status" value="1"/>
</dbReference>
<dbReference type="InterPro" id="IPR007111">
    <property type="entry name" value="NACHT_NTPase"/>
</dbReference>
<evidence type="ECO:0000256" key="2">
    <source>
        <dbReference type="ARBA" id="ARBA00023015"/>
    </source>
</evidence>
<comment type="similarity">
    <text evidence="1">Belongs to the AfsR/DnrI/RedD regulatory family.</text>
</comment>
<accession>A0ABQ4F0A3</accession>
<dbReference type="InterPro" id="IPR005158">
    <property type="entry name" value="BTAD"/>
</dbReference>
<dbReference type="InterPro" id="IPR036388">
    <property type="entry name" value="WH-like_DNA-bd_sf"/>
</dbReference>
<gene>
    <name evidence="7" type="ORF">Pma05_68740</name>
</gene>
<dbReference type="Gene3D" id="1.10.10.10">
    <property type="entry name" value="Winged helix-like DNA-binding domain superfamily/Winged helix DNA-binding domain"/>
    <property type="match status" value="1"/>
</dbReference>
<dbReference type="SUPFAM" id="SSF52540">
    <property type="entry name" value="P-loop containing nucleoside triphosphate hydrolases"/>
    <property type="match status" value="1"/>
</dbReference>
<protein>
    <recommendedName>
        <fullName evidence="9">OmpR/PhoB-type domain-containing protein</fullName>
    </recommendedName>
</protein>
<evidence type="ECO:0008006" key="9">
    <source>
        <dbReference type="Google" id="ProtNLM"/>
    </source>
</evidence>
<evidence type="ECO:0000259" key="5">
    <source>
        <dbReference type="SMART" id="SM00862"/>
    </source>
</evidence>